<dbReference type="EMBL" id="JAMYWD010000001">
    <property type="protein sequence ID" value="KAJ4982402.1"/>
    <property type="molecule type" value="Genomic_DNA"/>
</dbReference>
<protein>
    <recommendedName>
        <fullName evidence="1">beta-ketoacyl-[acyl-carrier-protein] synthase I</fullName>
        <ecNumber evidence="1">2.3.1.41</ecNumber>
    </recommendedName>
</protein>
<proteinExistence type="predicted"/>
<comment type="caution">
    <text evidence="4">The sequence shown here is derived from an EMBL/GenBank/DDBJ whole genome shotgun (WGS) entry which is preliminary data.</text>
</comment>
<dbReference type="Gene3D" id="3.40.47.10">
    <property type="match status" value="1"/>
</dbReference>
<evidence type="ECO:0000259" key="3">
    <source>
        <dbReference type="PROSITE" id="PS52004"/>
    </source>
</evidence>
<keyword evidence="5" id="KW-1185">Reference proteome</keyword>
<keyword evidence="2" id="KW-0808">Transferase</keyword>
<dbReference type="GO" id="GO:0006633">
    <property type="term" value="P:fatty acid biosynthetic process"/>
    <property type="evidence" value="ECO:0007669"/>
    <property type="project" value="TreeGrafter"/>
</dbReference>
<dbReference type="GO" id="GO:0005739">
    <property type="term" value="C:mitochondrion"/>
    <property type="evidence" value="ECO:0007669"/>
    <property type="project" value="TreeGrafter"/>
</dbReference>
<dbReference type="PROSITE" id="PS52004">
    <property type="entry name" value="KS3_2"/>
    <property type="match status" value="1"/>
</dbReference>
<sequence>MKEFLRSRCSEKSAYSSYGFDYIEKTLTPEELIENCSYSDQSGLHPDQVDYVNTHATSTPLGDMIEANAIKSIFPNHVTSSALAFSSTKVKLVASMNNIRISTMVAGLLLQGIAPLTLNLNHPDPIFHDGFMPSDTSKEMPIRAALSNSFGFGGTNASLLFTAAP</sequence>
<dbReference type="Pfam" id="PF02801">
    <property type="entry name" value="Ketoacyl-synt_C"/>
    <property type="match status" value="1"/>
</dbReference>
<dbReference type="SUPFAM" id="SSF53901">
    <property type="entry name" value="Thiolase-like"/>
    <property type="match status" value="1"/>
</dbReference>
<dbReference type="OrthoDB" id="5334845at2759"/>
<dbReference type="GO" id="GO:0004315">
    <property type="term" value="F:3-oxoacyl-[acyl-carrier-protein] synthase activity"/>
    <property type="evidence" value="ECO:0007669"/>
    <property type="project" value="UniProtKB-EC"/>
</dbReference>
<evidence type="ECO:0000256" key="2">
    <source>
        <dbReference type="ARBA" id="ARBA00022679"/>
    </source>
</evidence>
<dbReference type="EC" id="2.3.1.41" evidence="1"/>
<dbReference type="InterPro" id="IPR000794">
    <property type="entry name" value="Beta-ketoacyl_synthase"/>
</dbReference>
<evidence type="ECO:0000256" key="1">
    <source>
        <dbReference type="ARBA" id="ARBA00013191"/>
    </source>
</evidence>
<dbReference type="Proteomes" id="UP001141806">
    <property type="component" value="Unassembled WGS sequence"/>
</dbReference>
<name>A0A9Q0L4N1_9MAGN</name>
<dbReference type="InterPro" id="IPR020841">
    <property type="entry name" value="PKS_Beta-ketoAc_synthase_dom"/>
</dbReference>
<dbReference type="PANTHER" id="PTHR11712">
    <property type="entry name" value="POLYKETIDE SYNTHASE-RELATED"/>
    <property type="match status" value="1"/>
</dbReference>
<gene>
    <name evidence="4" type="ORF">NE237_033239</name>
</gene>
<dbReference type="AlphaFoldDB" id="A0A9Q0L4N1"/>
<reference evidence="4" key="1">
    <citation type="journal article" date="2023" name="Plant J.">
        <title>The genome of the king protea, Protea cynaroides.</title>
        <authorList>
            <person name="Chang J."/>
            <person name="Duong T.A."/>
            <person name="Schoeman C."/>
            <person name="Ma X."/>
            <person name="Roodt D."/>
            <person name="Barker N."/>
            <person name="Li Z."/>
            <person name="Van de Peer Y."/>
            <person name="Mizrachi E."/>
        </authorList>
    </citation>
    <scope>NUCLEOTIDE SEQUENCE</scope>
    <source>
        <tissue evidence="4">Young leaves</tissue>
    </source>
</reference>
<evidence type="ECO:0000313" key="5">
    <source>
        <dbReference type="Proteomes" id="UP001141806"/>
    </source>
</evidence>
<dbReference type="InterPro" id="IPR014031">
    <property type="entry name" value="Ketoacyl_synth_C"/>
</dbReference>
<organism evidence="4 5">
    <name type="scientific">Protea cynaroides</name>
    <dbReference type="NCBI Taxonomy" id="273540"/>
    <lineage>
        <taxon>Eukaryota</taxon>
        <taxon>Viridiplantae</taxon>
        <taxon>Streptophyta</taxon>
        <taxon>Embryophyta</taxon>
        <taxon>Tracheophyta</taxon>
        <taxon>Spermatophyta</taxon>
        <taxon>Magnoliopsida</taxon>
        <taxon>Proteales</taxon>
        <taxon>Proteaceae</taxon>
        <taxon>Protea</taxon>
    </lineage>
</organism>
<feature type="domain" description="Ketosynthase family 3 (KS3)" evidence="3">
    <location>
        <begin position="1"/>
        <end position="163"/>
    </location>
</feature>
<dbReference type="InterPro" id="IPR016039">
    <property type="entry name" value="Thiolase-like"/>
</dbReference>
<dbReference type="PANTHER" id="PTHR11712:SF297">
    <property type="entry name" value="3-OXOACYL-[ACYL-CARRIER-PROTEIN] SYNTHASE, MITOCHONDRIAL"/>
    <property type="match status" value="1"/>
</dbReference>
<evidence type="ECO:0000313" key="4">
    <source>
        <dbReference type="EMBL" id="KAJ4982402.1"/>
    </source>
</evidence>
<accession>A0A9Q0L4N1</accession>